<evidence type="ECO:0000313" key="2">
    <source>
        <dbReference type="EMBL" id="KKN69918.1"/>
    </source>
</evidence>
<proteinExistence type="predicted"/>
<evidence type="ECO:0000259" key="1">
    <source>
        <dbReference type="Pfam" id="PF13372"/>
    </source>
</evidence>
<dbReference type="InterPro" id="IPR025388">
    <property type="entry name" value="Alginate_export_dom"/>
</dbReference>
<dbReference type="PROSITE" id="PS51257">
    <property type="entry name" value="PROKAR_LIPOPROTEIN"/>
    <property type="match status" value="1"/>
</dbReference>
<dbReference type="Pfam" id="PF13372">
    <property type="entry name" value="Alginate_exp"/>
    <property type="match status" value="1"/>
</dbReference>
<reference evidence="2" key="1">
    <citation type="journal article" date="2015" name="Nature">
        <title>Complex archaea that bridge the gap between prokaryotes and eukaryotes.</title>
        <authorList>
            <person name="Spang A."/>
            <person name="Saw J.H."/>
            <person name="Jorgensen S.L."/>
            <person name="Zaremba-Niedzwiedzka K."/>
            <person name="Martijn J."/>
            <person name="Lind A.E."/>
            <person name="van Eijk R."/>
            <person name="Schleper C."/>
            <person name="Guy L."/>
            <person name="Ettema T.J."/>
        </authorList>
    </citation>
    <scope>NUCLEOTIDE SEQUENCE</scope>
</reference>
<dbReference type="EMBL" id="LAZR01000415">
    <property type="protein sequence ID" value="KKN69918.1"/>
    <property type="molecule type" value="Genomic_DNA"/>
</dbReference>
<gene>
    <name evidence="2" type="ORF">LCGC14_0435990</name>
</gene>
<feature type="domain" description="Alginate export" evidence="1">
    <location>
        <begin position="30"/>
        <end position="257"/>
    </location>
</feature>
<organism evidence="2">
    <name type="scientific">marine sediment metagenome</name>
    <dbReference type="NCBI Taxonomy" id="412755"/>
    <lineage>
        <taxon>unclassified sequences</taxon>
        <taxon>metagenomes</taxon>
        <taxon>ecological metagenomes</taxon>
    </lineage>
</organism>
<sequence>MLNYKNNLPIIFILGCFTAPSISQASQTDLDFRLRFESADQDNALKDASGLTLRTRLTHQTDEVNGFSALIEVEDIRSLFGVDDYNNTLGKNTNYSVIADPENTEIDQGFVKYVRDGLSLKVGRQVIALDGQRFVGHVGWRQDRQTFDAATINYAFNNIDLQYSYLNKRNRIFADDKDIKSSDHLINASFKTDYGKVVLYSYLLSDDALQDDSLDTYGVSFNGNKTLNDIKFYYKAEYATQSASTSVNDFDADYYALEGAVDLNGLGIKTVTLKVGIESLGSDNGDYGFATPLATLHKFNGWADTFLNTPTQGLDDTYVSLNGKAFDGKWLVAYHSFDANEQSNGVDDLGSELNVQYVKPINKTYSVGVKYADYSAGDTAANKVDTQKLWVWMSAKF</sequence>
<protein>
    <recommendedName>
        <fullName evidence="1">Alginate export domain-containing protein</fullName>
    </recommendedName>
</protein>
<dbReference type="AlphaFoldDB" id="A0A0F9VW12"/>
<name>A0A0F9VW12_9ZZZZ</name>
<comment type="caution">
    <text evidence="2">The sequence shown here is derived from an EMBL/GenBank/DDBJ whole genome shotgun (WGS) entry which is preliminary data.</text>
</comment>
<accession>A0A0F9VW12</accession>